<sequence length="459" mass="52259">MSDPKKVRAGLKGRLTILTKSLAQVDRATVVRQNVTSLAKSLEDLKTAIVINYHNMEQQCADDAEVTTLVADFEPIFSNLMQAELTIGELDALISKQEQEEALKQQEEQARIAAAHPAPQQPTPAIPAQAPKLPQLSLPTFSGNLEEWLTCKDRFNQAVHNRTDLCGAQKQQYLQSVLQGAAHDVIKAIPVQDTNYQVAYDRLVEQFQHTREIVYRHVEKLLDQACMTQRSSSSLRSLITTTENALSSIESLGFSTKGWDPIIVRVSHYKPEVWKHIPGALNPADIPSRGISVQQLLQCQQWWEGPEFLYLQDIDPRPVGCLKQHAQGDIFTPSTGIPTPSPQDHQAMRAEQTNPKMMVMLTVDNPTDLLCRRYSDWNQLRRHTVWWLRFLKYLQLHRQPTIPTPLTPLELKQAEERWVAYIQQLNYPHEFAGLNNNTKLHRKSHLLSLTPFLQDNVIK</sequence>
<dbReference type="OrthoDB" id="7444419at2759"/>
<evidence type="ECO:0000256" key="1">
    <source>
        <dbReference type="SAM" id="MobiDB-lite"/>
    </source>
</evidence>
<accession>A0A8J2NTS4</accession>
<dbReference type="Proteomes" id="UP000708208">
    <property type="component" value="Unassembled WGS sequence"/>
</dbReference>
<reference evidence="2" key="1">
    <citation type="submission" date="2021-06" db="EMBL/GenBank/DDBJ databases">
        <authorList>
            <person name="Hodson N. C."/>
            <person name="Mongue J. A."/>
            <person name="Jaron S. K."/>
        </authorList>
    </citation>
    <scope>NUCLEOTIDE SEQUENCE</scope>
</reference>
<gene>
    <name evidence="2" type="ORF">AFUS01_LOCUS3507</name>
</gene>
<dbReference type="AlphaFoldDB" id="A0A8J2NTS4"/>
<feature type="region of interest" description="Disordered" evidence="1">
    <location>
        <begin position="99"/>
        <end position="128"/>
    </location>
</feature>
<dbReference type="EMBL" id="CAJVCH010021132">
    <property type="protein sequence ID" value="CAG7690130.1"/>
    <property type="molecule type" value="Genomic_DNA"/>
</dbReference>
<protein>
    <submittedName>
        <fullName evidence="2">Uncharacterized protein</fullName>
    </submittedName>
</protein>
<feature type="compositionally biased region" description="Basic and acidic residues" evidence="1">
    <location>
        <begin position="99"/>
        <end position="110"/>
    </location>
</feature>
<keyword evidence="3" id="KW-1185">Reference proteome</keyword>
<evidence type="ECO:0000313" key="3">
    <source>
        <dbReference type="Proteomes" id="UP000708208"/>
    </source>
</evidence>
<feature type="non-terminal residue" evidence="2">
    <location>
        <position position="459"/>
    </location>
</feature>
<evidence type="ECO:0000313" key="2">
    <source>
        <dbReference type="EMBL" id="CAG7690130.1"/>
    </source>
</evidence>
<dbReference type="InterPro" id="IPR005312">
    <property type="entry name" value="DUF1759"/>
</dbReference>
<dbReference type="PANTHER" id="PTHR47331">
    <property type="entry name" value="PHD-TYPE DOMAIN-CONTAINING PROTEIN"/>
    <property type="match status" value="1"/>
</dbReference>
<dbReference type="Pfam" id="PF03564">
    <property type="entry name" value="DUF1759"/>
    <property type="match status" value="1"/>
</dbReference>
<organism evidence="2 3">
    <name type="scientific">Allacma fusca</name>
    <dbReference type="NCBI Taxonomy" id="39272"/>
    <lineage>
        <taxon>Eukaryota</taxon>
        <taxon>Metazoa</taxon>
        <taxon>Ecdysozoa</taxon>
        <taxon>Arthropoda</taxon>
        <taxon>Hexapoda</taxon>
        <taxon>Collembola</taxon>
        <taxon>Symphypleona</taxon>
        <taxon>Sminthuridae</taxon>
        <taxon>Allacma</taxon>
    </lineage>
</organism>
<proteinExistence type="predicted"/>
<comment type="caution">
    <text evidence="2">The sequence shown here is derived from an EMBL/GenBank/DDBJ whole genome shotgun (WGS) entry which is preliminary data.</text>
</comment>
<name>A0A8J2NTS4_9HEXA</name>